<dbReference type="GO" id="GO:0000731">
    <property type="term" value="P:DNA synthesis involved in DNA repair"/>
    <property type="evidence" value="ECO:0007669"/>
    <property type="project" value="TreeGrafter"/>
</dbReference>
<dbReference type="Gene3D" id="3.40.50.300">
    <property type="entry name" value="P-loop containing nucleotide triphosphate hydrolases"/>
    <property type="match status" value="1"/>
</dbReference>
<dbReference type="eggNOG" id="COG1195">
    <property type="taxonomic scope" value="Bacteria"/>
</dbReference>
<dbReference type="RefSeq" id="WP_006716261.1">
    <property type="nucleotide sequence ID" value="NZ_CP007032.1"/>
</dbReference>
<gene>
    <name evidence="2" type="ORF">DESME_01065</name>
</gene>
<dbReference type="OrthoDB" id="1803022at2"/>
<sequence length="692" mass="81938">MELIYIWINEYRTFKDNEINLSNKFIVKYIQESNSILIRENTDYFKLYPKHILNISALLGKNSTGKSNLIDLMGMRINDRNNLNEEFEIVYKAKMPGQLGYLMPDDIVEEKKKARYFFLYYLGKDEDGLDKFCIEGNDIDSYLDLFSNKERINTQKEHNPINYWREKYWFAFVCTYYDEKLIYKYNVQEDGGFDSEQKKYNLTTKDKVVIISFREKYKQKNYYNHSSFKSEDDYRISIPRRIAHFDTKYLYKKIEFLIDQMKKKNKELYTNSSYNLSIKFAESPKRKDIGIYDLDDINKGLSDNEKAVCKILSSFCFFFTSSVFPNEEKGTEKKRVYFANINKVVTNIKPKGKTYKNIKTYYWDVLKYIVNAFFKEDQEDNKEQDINHFFNTYKNLEKVLEKFFINLKNRPKIKMVEDNIYLTIDKYSNKKLISELIRATIDEKIDSDLVGTYSVFLNFFDYSIEFLSDGELAFLGMMASIDEQISLLTQLENSVQKKEKYILLFDEPESRMHPELARIFMKTMIDFLSQYKDKTFQIILASHSPFLVSDIPKTNIITLTKEEGTLSILRPCELDTFGQNIHSLLKDAFFMNFTMGEYARDKVEKVKKFLDGKLENADYDGEMTIQEAEKTIDLIGERVLKTALQGKLKKIKNHYCTQELKETINKYDNLSPDEKKGLIEYIIISQKGGDQR</sequence>
<reference evidence="2 3" key="1">
    <citation type="submission" date="2013-12" db="EMBL/GenBank/DDBJ databases">
        <authorList>
            <consortium name="DOE Joint Genome Institute"/>
            <person name="Smidt H."/>
            <person name="Huntemann M."/>
            <person name="Han J."/>
            <person name="Chen A."/>
            <person name="Kyrpides N."/>
            <person name="Mavromatis K."/>
            <person name="Markowitz V."/>
            <person name="Palaniappan K."/>
            <person name="Ivanova N."/>
            <person name="Schaumberg A."/>
            <person name="Pati A."/>
            <person name="Liolios K."/>
            <person name="Nordberg H.P."/>
            <person name="Cantor M.N."/>
            <person name="Hua S.X."/>
            <person name="Woyke T."/>
        </authorList>
    </citation>
    <scope>NUCLEOTIDE SEQUENCE [LARGE SCALE GENOMIC DNA]</scope>
    <source>
        <strain evidence="3">DSM 15288</strain>
    </source>
</reference>
<dbReference type="STRING" id="871968.DESME_01065"/>
<dbReference type="PANTHER" id="PTHR32182:SF22">
    <property type="entry name" value="ATP-DEPENDENT ENDONUCLEASE, OLD FAMILY-RELATED"/>
    <property type="match status" value="1"/>
</dbReference>
<dbReference type="Pfam" id="PF13304">
    <property type="entry name" value="AAA_21"/>
    <property type="match status" value="1"/>
</dbReference>
<dbReference type="GO" id="GO:0005524">
    <property type="term" value="F:ATP binding"/>
    <property type="evidence" value="ECO:0007669"/>
    <property type="project" value="InterPro"/>
</dbReference>
<feature type="domain" description="ATPase AAA-type core" evidence="1">
    <location>
        <begin position="426"/>
        <end position="549"/>
    </location>
</feature>
<evidence type="ECO:0000313" key="2">
    <source>
        <dbReference type="EMBL" id="AHF08374.1"/>
    </source>
</evidence>
<dbReference type="InterPro" id="IPR003959">
    <property type="entry name" value="ATPase_AAA_core"/>
</dbReference>
<dbReference type="AlphaFoldDB" id="W0EGP5"/>
<dbReference type="GO" id="GO:0016887">
    <property type="term" value="F:ATP hydrolysis activity"/>
    <property type="evidence" value="ECO:0007669"/>
    <property type="project" value="InterPro"/>
</dbReference>
<proteinExistence type="predicted"/>
<dbReference type="Proteomes" id="UP000010847">
    <property type="component" value="Chromosome"/>
</dbReference>
<organism evidence="2 3">
    <name type="scientific">Desulfitobacterium metallireducens DSM 15288</name>
    <dbReference type="NCBI Taxonomy" id="871968"/>
    <lineage>
        <taxon>Bacteria</taxon>
        <taxon>Bacillati</taxon>
        <taxon>Bacillota</taxon>
        <taxon>Clostridia</taxon>
        <taxon>Eubacteriales</taxon>
        <taxon>Desulfitobacteriaceae</taxon>
        <taxon>Desulfitobacterium</taxon>
    </lineage>
</organism>
<accession>W0EGP5</accession>
<dbReference type="KEGG" id="dmt:DESME_01065"/>
<protein>
    <recommendedName>
        <fullName evidence="1">ATPase AAA-type core domain-containing protein</fullName>
    </recommendedName>
</protein>
<evidence type="ECO:0000259" key="1">
    <source>
        <dbReference type="Pfam" id="PF13304"/>
    </source>
</evidence>
<dbReference type="PANTHER" id="PTHR32182">
    <property type="entry name" value="DNA REPLICATION AND REPAIR PROTEIN RECF"/>
    <property type="match status" value="1"/>
</dbReference>
<evidence type="ECO:0000313" key="3">
    <source>
        <dbReference type="Proteomes" id="UP000010847"/>
    </source>
</evidence>
<keyword evidence="3" id="KW-1185">Reference proteome</keyword>
<dbReference type="HOGENOM" id="CLU_029328_0_0_9"/>
<dbReference type="EMBL" id="CP007032">
    <property type="protein sequence ID" value="AHF08374.1"/>
    <property type="molecule type" value="Genomic_DNA"/>
</dbReference>
<dbReference type="SUPFAM" id="SSF52540">
    <property type="entry name" value="P-loop containing nucleoside triphosphate hydrolases"/>
    <property type="match status" value="1"/>
</dbReference>
<dbReference type="InterPro" id="IPR027417">
    <property type="entry name" value="P-loop_NTPase"/>
</dbReference>
<dbReference type="GO" id="GO:0006302">
    <property type="term" value="P:double-strand break repair"/>
    <property type="evidence" value="ECO:0007669"/>
    <property type="project" value="TreeGrafter"/>
</dbReference>
<dbReference type="eggNOG" id="COG3950">
    <property type="taxonomic scope" value="Bacteria"/>
</dbReference>
<name>W0EGP5_9FIRM</name>